<protein>
    <submittedName>
        <fullName evidence="10">Nodulation protein NfeD</fullName>
    </submittedName>
</protein>
<keyword evidence="3 6" id="KW-1133">Transmembrane helix</keyword>
<dbReference type="Gene3D" id="3.90.226.10">
    <property type="entry name" value="2-enoyl-CoA Hydratase, Chain A, domain 1"/>
    <property type="match status" value="1"/>
</dbReference>
<dbReference type="Pfam" id="PF25145">
    <property type="entry name" value="NfeD1b_N"/>
    <property type="match status" value="1"/>
</dbReference>
<dbReference type="CDD" id="cd07020">
    <property type="entry name" value="Clp_protease_NfeD_1"/>
    <property type="match status" value="1"/>
</dbReference>
<feature type="transmembrane region" description="Helical" evidence="6">
    <location>
        <begin position="280"/>
        <end position="302"/>
    </location>
</feature>
<dbReference type="Pfam" id="PF01957">
    <property type="entry name" value="NfeD"/>
    <property type="match status" value="1"/>
</dbReference>
<name>A0ABV7ES35_9GAMM</name>
<dbReference type="Gene3D" id="2.40.50.140">
    <property type="entry name" value="Nucleic acid-binding proteins"/>
    <property type="match status" value="1"/>
</dbReference>
<dbReference type="RefSeq" id="WP_380691129.1">
    <property type="nucleotide sequence ID" value="NZ_JBHRSS010000008.1"/>
</dbReference>
<comment type="caution">
    <text evidence="10">The sequence shown here is derived from an EMBL/GenBank/DDBJ whole genome shotgun (WGS) entry which is preliminary data.</text>
</comment>
<keyword evidence="4 6" id="KW-0472">Membrane</keyword>
<sequence length="486" mass="50427">MAPGPAFAGRCDSLAIAVRRGLHIVLLCCTLLWPAVATQAQPADRADTAPAAREIAIVGAIGPATSRYVTDELEDAAAADAPLVILRLDTPGGLDGAMREIVQAILASPVPVAGFVGPSGARAASAGTYILYASHIAAMAPATNLGAATPINIGGGGTGSRDQPDPADSDDNADAGQQAPADSDTAARRKVVNDAVAYIRGLAEQRGRNADWAEQAVRQGVSLTARQAQKQHVVDDVVADESALLAAIDGRTVSTAGGDVRLNTAGLSIEQREPGWRTQLLSVITNPTVAYLLLMIGIYGLILEGLNPGSAVPGVIGAICLLAALYAFQILPINYAGLALIVLGVALMIAEMFAPSFGILGLGGIVGFVFGSIMLMDTDVPGFEIPLGLIGGIAVAGALLLMFMLYMFLRSRRERVWTGREGLLGQRCVALEDFDGEGRVLLQGESWLAFCDAPVVVKQKLVVTAVDGLKVQVRAAETTPSKPSRH</sequence>
<evidence type="ECO:0000259" key="8">
    <source>
        <dbReference type="Pfam" id="PF24961"/>
    </source>
</evidence>
<evidence type="ECO:0000259" key="7">
    <source>
        <dbReference type="Pfam" id="PF01957"/>
    </source>
</evidence>
<evidence type="ECO:0000313" key="11">
    <source>
        <dbReference type="Proteomes" id="UP001595462"/>
    </source>
</evidence>
<feature type="transmembrane region" description="Helical" evidence="6">
    <location>
        <begin position="309"/>
        <end position="327"/>
    </location>
</feature>
<evidence type="ECO:0000256" key="5">
    <source>
        <dbReference type="SAM" id="MobiDB-lite"/>
    </source>
</evidence>
<dbReference type="SUPFAM" id="SSF141322">
    <property type="entry name" value="NfeD domain-like"/>
    <property type="match status" value="1"/>
</dbReference>
<dbReference type="PANTHER" id="PTHR33507">
    <property type="entry name" value="INNER MEMBRANE PROTEIN YBBJ"/>
    <property type="match status" value="1"/>
</dbReference>
<evidence type="ECO:0000313" key="10">
    <source>
        <dbReference type="EMBL" id="MFC3105592.1"/>
    </source>
</evidence>
<dbReference type="InterPro" id="IPR052165">
    <property type="entry name" value="Membrane_assoc_protease"/>
</dbReference>
<reference evidence="11" key="1">
    <citation type="journal article" date="2019" name="Int. J. Syst. Evol. Microbiol.">
        <title>The Global Catalogue of Microorganisms (GCM) 10K type strain sequencing project: providing services to taxonomists for standard genome sequencing and annotation.</title>
        <authorList>
            <consortium name="The Broad Institute Genomics Platform"/>
            <consortium name="The Broad Institute Genome Sequencing Center for Infectious Disease"/>
            <person name="Wu L."/>
            <person name="Ma J."/>
        </authorList>
    </citation>
    <scope>NUCLEOTIDE SEQUENCE [LARGE SCALE GENOMIC DNA]</scope>
    <source>
        <strain evidence="11">KCTC 52640</strain>
    </source>
</reference>
<dbReference type="PANTHER" id="PTHR33507:SF4">
    <property type="entry name" value="NODULATION COMPETITIVENESS PROTEIN NFED"/>
    <property type="match status" value="1"/>
</dbReference>
<dbReference type="InterPro" id="IPR029045">
    <property type="entry name" value="ClpP/crotonase-like_dom_sf"/>
</dbReference>
<dbReference type="InterPro" id="IPR012340">
    <property type="entry name" value="NA-bd_OB-fold"/>
</dbReference>
<proteinExistence type="predicted"/>
<keyword evidence="2 6" id="KW-0812">Transmembrane</keyword>
<dbReference type="Pfam" id="PF24961">
    <property type="entry name" value="NfeD_membrane"/>
    <property type="match status" value="1"/>
</dbReference>
<comment type="subcellular location">
    <subcellularLocation>
        <location evidence="1">Membrane</location>
        <topology evidence="1">Multi-pass membrane protein</topology>
    </subcellularLocation>
</comment>
<dbReference type="EMBL" id="JBHRSS010000008">
    <property type="protein sequence ID" value="MFC3105592.1"/>
    <property type="molecule type" value="Genomic_DNA"/>
</dbReference>
<keyword evidence="11" id="KW-1185">Reference proteome</keyword>
<evidence type="ECO:0000256" key="4">
    <source>
        <dbReference type="ARBA" id="ARBA00023136"/>
    </source>
</evidence>
<dbReference type="InterPro" id="IPR056738">
    <property type="entry name" value="NfeD1b_N"/>
</dbReference>
<organism evidence="10 11">
    <name type="scientific">Salinisphaera aquimarina</name>
    <dbReference type="NCBI Taxonomy" id="2094031"/>
    <lineage>
        <taxon>Bacteria</taxon>
        <taxon>Pseudomonadati</taxon>
        <taxon>Pseudomonadota</taxon>
        <taxon>Gammaproteobacteria</taxon>
        <taxon>Salinisphaerales</taxon>
        <taxon>Salinisphaeraceae</taxon>
        <taxon>Salinisphaera</taxon>
    </lineage>
</organism>
<feature type="transmembrane region" description="Helical" evidence="6">
    <location>
        <begin position="387"/>
        <end position="409"/>
    </location>
</feature>
<dbReference type="SUPFAM" id="SSF52096">
    <property type="entry name" value="ClpP/crotonase"/>
    <property type="match status" value="1"/>
</dbReference>
<dbReference type="InterPro" id="IPR002810">
    <property type="entry name" value="NfeD-like_C"/>
</dbReference>
<evidence type="ECO:0000256" key="1">
    <source>
        <dbReference type="ARBA" id="ARBA00004141"/>
    </source>
</evidence>
<dbReference type="Proteomes" id="UP001595462">
    <property type="component" value="Unassembled WGS sequence"/>
</dbReference>
<feature type="transmembrane region" description="Helical" evidence="6">
    <location>
        <begin position="357"/>
        <end position="375"/>
    </location>
</feature>
<accession>A0ABV7ES35</accession>
<feature type="region of interest" description="Disordered" evidence="5">
    <location>
        <begin position="153"/>
        <end position="187"/>
    </location>
</feature>
<evidence type="ECO:0000256" key="3">
    <source>
        <dbReference type="ARBA" id="ARBA00022989"/>
    </source>
</evidence>
<evidence type="ECO:0000256" key="2">
    <source>
        <dbReference type="ARBA" id="ARBA00022692"/>
    </source>
</evidence>
<evidence type="ECO:0000256" key="6">
    <source>
        <dbReference type="SAM" id="Phobius"/>
    </source>
</evidence>
<feature type="domain" description="NfeD-like C-terminal" evidence="7">
    <location>
        <begin position="421"/>
        <end position="474"/>
    </location>
</feature>
<feature type="domain" description="NfeD integral membrane" evidence="8">
    <location>
        <begin position="288"/>
        <end position="406"/>
    </location>
</feature>
<dbReference type="InterPro" id="IPR056739">
    <property type="entry name" value="NfeD_membrane"/>
</dbReference>
<gene>
    <name evidence="10" type="ORF">ACFOSU_17100</name>
</gene>
<evidence type="ECO:0000259" key="9">
    <source>
        <dbReference type="Pfam" id="PF25145"/>
    </source>
</evidence>
<feature type="domain" description="NfeD1b N-terminal" evidence="9">
    <location>
        <begin position="61"/>
        <end position="161"/>
    </location>
</feature>